<feature type="chain" id="PRO_5032493983" evidence="1">
    <location>
        <begin position="27"/>
        <end position="363"/>
    </location>
</feature>
<reference evidence="2 3" key="1">
    <citation type="submission" date="2019-10" db="EMBL/GenBank/DDBJ databases">
        <title>Draft genome sequence of Marinobacter hydrocarbonoclasticus NCT7M from the microbiome of the marine copepod.</title>
        <authorList>
            <person name="Nuttall R."/>
            <person name="Sharma G."/>
            <person name="Moisander P."/>
        </authorList>
    </citation>
    <scope>NUCLEOTIDE SEQUENCE [LARGE SCALE GENOMIC DNA]</scope>
    <source>
        <strain evidence="2 3">NCT7M</strain>
    </source>
</reference>
<proteinExistence type="predicted"/>
<evidence type="ECO:0000313" key="3">
    <source>
        <dbReference type="Proteomes" id="UP000469950"/>
    </source>
</evidence>
<evidence type="ECO:0000256" key="1">
    <source>
        <dbReference type="SAM" id="SignalP"/>
    </source>
</evidence>
<keyword evidence="1" id="KW-0732">Signal</keyword>
<feature type="signal peptide" evidence="1">
    <location>
        <begin position="1"/>
        <end position="26"/>
    </location>
</feature>
<accession>A0A833JLI4</accession>
<dbReference type="NCBIfam" id="NF041940">
    <property type="entry name" value="choice_anch_X"/>
    <property type="match status" value="1"/>
</dbReference>
<protein>
    <submittedName>
        <fullName evidence="2">Uncharacterized protein</fullName>
    </submittedName>
</protein>
<dbReference type="Proteomes" id="UP000469950">
    <property type="component" value="Unassembled WGS sequence"/>
</dbReference>
<gene>
    <name evidence="2" type="ORF">F6453_3551</name>
</gene>
<name>A0A833JLI4_MARNT</name>
<organism evidence="2 3">
    <name type="scientific">Marinobacter nauticus</name>
    <name type="common">Marinobacter hydrocarbonoclasticus</name>
    <name type="synonym">Marinobacter aquaeolei</name>
    <dbReference type="NCBI Taxonomy" id="2743"/>
    <lineage>
        <taxon>Bacteria</taxon>
        <taxon>Pseudomonadati</taxon>
        <taxon>Pseudomonadota</taxon>
        <taxon>Gammaproteobacteria</taxon>
        <taxon>Pseudomonadales</taxon>
        <taxon>Marinobacteraceae</taxon>
        <taxon>Marinobacter</taxon>
    </lineage>
</organism>
<dbReference type="EMBL" id="WBMP01000022">
    <property type="protein sequence ID" value="KAE8544047.1"/>
    <property type="molecule type" value="Genomic_DNA"/>
</dbReference>
<sequence>MQKQHYFLKEMAAWLISMLGILHAQAADKLPPLNLLPQAVQPATETPVVATLGIPSQDYRAGSARLFRVTESGQPLAPLAIFRDDGDAGDIIARDGIFTARFTVSSDEPIYLMATAAYAGQMRRAMSPVTSISLHDDAAAPGEYLAVSDTSQIVFRDVDGNVAYEEQVVQEQVETVTSEGEPILNSTFSRDLISRSQQRAFIVSSTAIMSLGYENAEASSIGFKVKGLYAGGKAWERDFSEGAMFINQTDMSETTSFDGQRLVFAFYPSEASSPEVKVLDFLGTELYTNTNFTKVYQYGINSEGNLIFIFGKSGNQRRALQVVNVNTGASADYFPPPLGRVYVEETPSGDFAVETTAGKTVMP</sequence>
<evidence type="ECO:0000313" key="2">
    <source>
        <dbReference type="EMBL" id="KAE8544047.1"/>
    </source>
</evidence>
<dbReference type="RefSeq" id="WP_153741564.1">
    <property type="nucleotide sequence ID" value="NZ_WBMP01000022.1"/>
</dbReference>
<dbReference type="AlphaFoldDB" id="A0A833JLI4"/>
<comment type="caution">
    <text evidence="2">The sequence shown here is derived from an EMBL/GenBank/DDBJ whole genome shotgun (WGS) entry which is preliminary data.</text>
</comment>